<evidence type="ECO:0000313" key="1">
    <source>
        <dbReference type="EMBL" id="CAA3029441.1"/>
    </source>
</evidence>
<organism evidence="1 2">
    <name type="scientific">Olea europaea subsp. europaea</name>
    <dbReference type="NCBI Taxonomy" id="158383"/>
    <lineage>
        <taxon>Eukaryota</taxon>
        <taxon>Viridiplantae</taxon>
        <taxon>Streptophyta</taxon>
        <taxon>Embryophyta</taxon>
        <taxon>Tracheophyta</taxon>
        <taxon>Spermatophyta</taxon>
        <taxon>Magnoliopsida</taxon>
        <taxon>eudicotyledons</taxon>
        <taxon>Gunneridae</taxon>
        <taxon>Pentapetalae</taxon>
        <taxon>asterids</taxon>
        <taxon>lamiids</taxon>
        <taxon>Lamiales</taxon>
        <taxon>Oleaceae</taxon>
        <taxon>Oleeae</taxon>
        <taxon>Olea</taxon>
    </lineage>
</organism>
<proteinExistence type="predicted"/>
<dbReference type="AlphaFoldDB" id="A0A8S0VIE4"/>
<evidence type="ECO:0000313" key="2">
    <source>
        <dbReference type="Proteomes" id="UP000594638"/>
    </source>
</evidence>
<dbReference type="Proteomes" id="UP000594638">
    <property type="component" value="Unassembled WGS sequence"/>
</dbReference>
<gene>
    <name evidence="1" type="ORF">OLEA9_A016754</name>
</gene>
<accession>A0A8S0VIE4</accession>
<dbReference type="EMBL" id="CACTIH010009309">
    <property type="protein sequence ID" value="CAA3029441.1"/>
    <property type="molecule type" value="Genomic_DNA"/>
</dbReference>
<dbReference type="Gramene" id="OE9A016754T1">
    <property type="protein sequence ID" value="OE9A016754C1"/>
    <property type="gene ID" value="OE9A016754"/>
</dbReference>
<reference evidence="1 2" key="1">
    <citation type="submission" date="2019-12" db="EMBL/GenBank/DDBJ databases">
        <authorList>
            <person name="Alioto T."/>
            <person name="Alioto T."/>
            <person name="Gomez Garrido J."/>
        </authorList>
    </citation>
    <scope>NUCLEOTIDE SEQUENCE [LARGE SCALE GENOMIC DNA]</scope>
</reference>
<sequence length="107" mass="11916">MFHLSQDTLHWPGSGWAHASALQRRIDGGKKSNGGASGQSHCSNIVRDFDLNMPVFECPEDIHEVLDDQLLECDEDFDDQPSCDEDVNEVLDDQALGCDEDIDLNIL</sequence>
<name>A0A8S0VIE4_OLEEU</name>
<comment type="caution">
    <text evidence="1">The sequence shown here is derived from an EMBL/GenBank/DDBJ whole genome shotgun (WGS) entry which is preliminary data.</text>
</comment>
<protein>
    <submittedName>
        <fullName evidence="1">Uncharacterized protein</fullName>
    </submittedName>
</protein>
<keyword evidence="2" id="KW-1185">Reference proteome</keyword>